<evidence type="ECO:0000256" key="2">
    <source>
        <dbReference type="ARBA" id="ARBA00022794"/>
    </source>
</evidence>
<feature type="compositionally biased region" description="Polar residues" evidence="4">
    <location>
        <begin position="636"/>
        <end position="645"/>
    </location>
</feature>
<feature type="region of interest" description="Disordered" evidence="4">
    <location>
        <begin position="686"/>
        <end position="713"/>
    </location>
</feature>
<dbReference type="Pfam" id="PF21050">
    <property type="entry name" value="ARMC9_ARM"/>
    <property type="match status" value="1"/>
</dbReference>
<dbReference type="PANTHER" id="PTHR14881">
    <property type="entry name" value="LISH DOMAIN-CONTAINING PROTEIN ARMC9"/>
    <property type="match status" value="1"/>
</dbReference>
<keyword evidence="2" id="KW-0970">Cilium biogenesis/degradation</keyword>
<feature type="region of interest" description="Disordered" evidence="4">
    <location>
        <begin position="636"/>
        <end position="659"/>
    </location>
</feature>
<dbReference type="Gene3D" id="1.25.10.10">
    <property type="entry name" value="Leucine-rich Repeat Variant"/>
    <property type="match status" value="1"/>
</dbReference>
<sequence>MADPIDFRINDYIKEYLESKGYSNTSNAFVRERQDRKEPVDKTKSEALNEKEKEREKYENIKEAMLKHLDNGDREEFFQLWSEHIPLEVFTNDASSKSLEFLIYTHFAVYYLRSTTSDKDEQKAQENMQVFRSYIESIRDRSISQTSDLLPLFALPYVPEPEKHAAFQDLFSDEWPTELRKKVWDFLEWVFVGRSLPSLVELLQNGERASHVLVQLNRENEELKYRTRESNRQLKHLTTDYYNLINITMELVESLQQAVLGKTIANDYIDNVCARLLLARAQESQRSSTTSPRPGMDDAYTEKLDFGKIKRDLVNISTSAREKALLLQALRWKLTKAKSDFQREKVLDSFIGCDLLGCRSDTEQRARIIQQLSSPIGSDAYYVKEEWARLINTLASLRKGRNYLSPNEALIICMQKAAVSEASDTLIKQHLLAALQKLSLRRSVQTIMINHNTIKWLFPLLNHTDRLSDYTLEYGVALLMNLCLRTNGRKKCVEIAEQAISVLSALLTHPNQETRPYVNSSLYSILTLKSIRKKAMELNLDSRLRSLIRVERTNSETKGQLEFLLNLLLKGGDQDGRQTSDNEQDNDDEDQDIMEADLDLADKLRATDRELSGETLIKEHYISQKSSFNKILRHTSANDSKSKSTVEPVLQRPTTPGQLRQATTTHAIDTLAQSLALGDMYNSQSDGFESTIFDNSPRKRPSVSDEAGISNDD</sequence>
<evidence type="ECO:0008006" key="9">
    <source>
        <dbReference type="Google" id="ProtNLM"/>
    </source>
</evidence>
<dbReference type="OrthoDB" id="538223at2759"/>
<organism evidence="7 8">
    <name type="scientific">Adineta ricciae</name>
    <name type="common">Rotifer</name>
    <dbReference type="NCBI Taxonomy" id="249248"/>
    <lineage>
        <taxon>Eukaryota</taxon>
        <taxon>Metazoa</taxon>
        <taxon>Spiralia</taxon>
        <taxon>Gnathifera</taxon>
        <taxon>Rotifera</taxon>
        <taxon>Eurotatoria</taxon>
        <taxon>Bdelloidea</taxon>
        <taxon>Adinetida</taxon>
        <taxon>Adinetidae</taxon>
        <taxon>Adineta</taxon>
    </lineage>
</organism>
<comment type="subcellular location">
    <subcellularLocation>
        <location evidence="1">Cytoplasm</location>
        <location evidence="1">Cytoskeleton</location>
        <location evidence="1">Cilium basal body</location>
    </subcellularLocation>
</comment>
<evidence type="ECO:0000313" key="8">
    <source>
        <dbReference type="Proteomes" id="UP000663852"/>
    </source>
</evidence>
<dbReference type="InterPro" id="IPR016024">
    <property type="entry name" value="ARM-type_fold"/>
</dbReference>
<dbReference type="GO" id="GO:0097542">
    <property type="term" value="C:ciliary tip"/>
    <property type="evidence" value="ECO:0007669"/>
    <property type="project" value="TreeGrafter"/>
</dbReference>
<protein>
    <recommendedName>
        <fullName evidence="9">LisH domain-containing protein ARMC9</fullName>
    </recommendedName>
</protein>
<proteinExistence type="predicted"/>
<evidence type="ECO:0000259" key="6">
    <source>
        <dbReference type="Pfam" id="PF23138"/>
    </source>
</evidence>
<evidence type="ECO:0000256" key="3">
    <source>
        <dbReference type="ARBA" id="ARBA00023273"/>
    </source>
</evidence>
<dbReference type="SUPFAM" id="SSF48371">
    <property type="entry name" value="ARM repeat"/>
    <property type="match status" value="1"/>
</dbReference>
<name>A0A814U491_ADIRI</name>
<evidence type="ECO:0000256" key="4">
    <source>
        <dbReference type="SAM" id="MobiDB-lite"/>
    </source>
</evidence>
<dbReference type="GO" id="GO:0005813">
    <property type="term" value="C:centrosome"/>
    <property type="evidence" value="ECO:0007669"/>
    <property type="project" value="UniProtKB-SubCell"/>
</dbReference>
<comment type="caution">
    <text evidence="7">The sequence shown here is derived from an EMBL/GenBank/DDBJ whole genome shotgun (WGS) entry which is preliminary data.</text>
</comment>
<feature type="region of interest" description="Disordered" evidence="4">
    <location>
        <begin position="28"/>
        <end position="55"/>
    </location>
</feature>
<dbReference type="GO" id="GO:0060271">
    <property type="term" value="P:cilium assembly"/>
    <property type="evidence" value="ECO:0007669"/>
    <property type="project" value="InterPro"/>
</dbReference>
<dbReference type="Pfam" id="PF23138">
    <property type="entry name" value="CTLH_Armc9"/>
    <property type="match status" value="1"/>
</dbReference>
<reference evidence="7" key="1">
    <citation type="submission" date="2021-02" db="EMBL/GenBank/DDBJ databases">
        <authorList>
            <person name="Nowell W R."/>
        </authorList>
    </citation>
    <scope>NUCLEOTIDE SEQUENCE</scope>
</reference>
<evidence type="ECO:0000259" key="5">
    <source>
        <dbReference type="Pfam" id="PF21050"/>
    </source>
</evidence>
<evidence type="ECO:0000256" key="1">
    <source>
        <dbReference type="ARBA" id="ARBA00004120"/>
    </source>
</evidence>
<dbReference type="GO" id="GO:0005814">
    <property type="term" value="C:centriole"/>
    <property type="evidence" value="ECO:0007669"/>
    <property type="project" value="TreeGrafter"/>
</dbReference>
<dbReference type="GO" id="GO:0036064">
    <property type="term" value="C:ciliary basal body"/>
    <property type="evidence" value="ECO:0007669"/>
    <property type="project" value="InterPro"/>
</dbReference>
<accession>A0A814U491</accession>
<dbReference type="PANTHER" id="PTHR14881:SF4">
    <property type="entry name" value="LISH DOMAIN-CONTAINING PROTEIN ARMC9"/>
    <property type="match status" value="1"/>
</dbReference>
<dbReference type="InterPro" id="IPR011989">
    <property type="entry name" value="ARM-like"/>
</dbReference>
<dbReference type="EMBL" id="CAJNOJ010000130">
    <property type="protein sequence ID" value="CAF1169678.1"/>
    <property type="molecule type" value="Genomic_DNA"/>
</dbReference>
<dbReference type="Proteomes" id="UP000663852">
    <property type="component" value="Unassembled WGS sequence"/>
</dbReference>
<feature type="compositionally biased region" description="Basic and acidic residues" evidence="4">
    <location>
        <begin position="30"/>
        <end position="55"/>
    </location>
</feature>
<dbReference type="InterPro" id="IPR040369">
    <property type="entry name" value="ARMC9"/>
</dbReference>
<dbReference type="AlphaFoldDB" id="A0A814U491"/>
<dbReference type="InterPro" id="IPR048959">
    <property type="entry name" value="ARMC9_ARM_dom"/>
</dbReference>
<keyword evidence="3" id="KW-0966">Cell projection</keyword>
<feature type="domain" description="LisH" evidence="5">
    <location>
        <begin position="448"/>
        <end position="566"/>
    </location>
</feature>
<feature type="domain" description="ARMC9 CTLH-like" evidence="6">
    <location>
        <begin position="60"/>
        <end position="191"/>
    </location>
</feature>
<evidence type="ECO:0000313" key="7">
    <source>
        <dbReference type="EMBL" id="CAF1169678.1"/>
    </source>
</evidence>
<gene>
    <name evidence="7" type="ORF">EDS130_LOCUS23616</name>
</gene>
<dbReference type="InterPro" id="IPR056327">
    <property type="entry name" value="ARMC9_CTLH-like_dom"/>
</dbReference>